<proteinExistence type="predicted"/>
<reference evidence="1 2" key="1">
    <citation type="submission" date="2017-11" db="EMBL/GenBank/DDBJ databases">
        <title>De novo assembly and phasing of dikaryotic genomes from two isolates of Puccinia coronata f. sp. avenae, the causal agent of oat crown rust.</title>
        <authorList>
            <person name="Miller M.E."/>
            <person name="Zhang Y."/>
            <person name="Omidvar V."/>
            <person name="Sperschneider J."/>
            <person name="Schwessinger B."/>
            <person name="Raley C."/>
            <person name="Palmer J.M."/>
            <person name="Garnica D."/>
            <person name="Upadhyaya N."/>
            <person name="Rathjen J."/>
            <person name="Taylor J.M."/>
            <person name="Park R.F."/>
            <person name="Dodds P.N."/>
            <person name="Hirsch C.D."/>
            <person name="Kianian S.F."/>
            <person name="Figueroa M."/>
        </authorList>
    </citation>
    <scope>NUCLEOTIDE SEQUENCE [LARGE SCALE GENOMIC DNA]</scope>
    <source>
        <strain evidence="1">12NC29</strain>
    </source>
</reference>
<dbReference type="PANTHER" id="PTHR11439:SF483">
    <property type="entry name" value="PEPTIDE SYNTHASE GLIP-LIKE, PUTATIVE (AFU_ORTHOLOGUE AFUA_3G12920)-RELATED"/>
    <property type="match status" value="1"/>
</dbReference>
<sequence length="367" mass="41466">MDVEIHANHIALSQEKLIDKGLELLGLTDCKPVATPLSVGVQLLKASKDDEAKFKKLNLNYRTFTGILNYLACRTRPDLAPAVSILSAFNNNPGINHWNQIIHFWKYVKGSRHLHLTLRPNDPQGTQSIQHFTDATWADDLETRLSRSGSICFWKSCPVAWSSKKQRNITLSSTEAEMNALADGVQENQWVKFLVEELWNKTLEPSTFHVNNQGLVKKIKNFSSNSKTKHLDIKMKWLRNLKNKNEISVVLIPSKDMIANTLIKSSNAESLNRLKEKYFLVQYSSKLLQPLASATWQSLVVALFRYLDHSQSRLLNSLAIQGCSPIKYHSAPSSSITPLTPLHHQPSLRSTIIHPQDSLVKSQLGEN</sequence>
<protein>
    <recommendedName>
        <fullName evidence="3">Reverse transcriptase Ty1/copia-type domain-containing protein</fullName>
    </recommendedName>
</protein>
<dbReference type="STRING" id="200324.A0A2N5W555"/>
<dbReference type="AlphaFoldDB" id="A0A2N5W555"/>
<evidence type="ECO:0000313" key="2">
    <source>
        <dbReference type="Proteomes" id="UP000235388"/>
    </source>
</evidence>
<comment type="caution">
    <text evidence="1">The sequence shown here is derived from an EMBL/GenBank/DDBJ whole genome shotgun (WGS) entry which is preliminary data.</text>
</comment>
<dbReference type="CDD" id="cd09272">
    <property type="entry name" value="RNase_HI_RT_Ty1"/>
    <property type="match status" value="1"/>
</dbReference>
<evidence type="ECO:0000313" key="1">
    <source>
        <dbReference type="EMBL" id="PLW57372.1"/>
    </source>
</evidence>
<gene>
    <name evidence="1" type="ORF">PCANC_01829</name>
</gene>
<accession>A0A2N5W555</accession>
<keyword evidence="2" id="KW-1185">Reference proteome</keyword>
<name>A0A2N5W555_9BASI</name>
<dbReference type="PANTHER" id="PTHR11439">
    <property type="entry name" value="GAG-POL-RELATED RETROTRANSPOSON"/>
    <property type="match status" value="1"/>
</dbReference>
<evidence type="ECO:0008006" key="3">
    <source>
        <dbReference type="Google" id="ProtNLM"/>
    </source>
</evidence>
<dbReference type="EMBL" id="PGCJ01000011">
    <property type="protein sequence ID" value="PLW57372.1"/>
    <property type="molecule type" value="Genomic_DNA"/>
</dbReference>
<dbReference type="Proteomes" id="UP000235388">
    <property type="component" value="Unassembled WGS sequence"/>
</dbReference>
<dbReference type="OrthoDB" id="3344688at2759"/>
<organism evidence="1 2">
    <name type="scientific">Puccinia coronata f. sp. avenae</name>
    <dbReference type="NCBI Taxonomy" id="200324"/>
    <lineage>
        <taxon>Eukaryota</taxon>
        <taxon>Fungi</taxon>
        <taxon>Dikarya</taxon>
        <taxon>Basidiomycota</taxon>
        <taxon>Pucciniomycotina</taxon>
        <taxon>Pucciniomycetes</taxon>
        <taxon>Pucciniales</taxon>
        <taxon>Pucciniaceae</taxon>
        <taxon>Puccinia</taxon>
    </lineage>
</organism>